<reference evidence="3" key="2">
    <citation type="submission" date="2017-11" db="EMBL/GenBank/DDBJ databases">
        <authorList>
            <person name="Das S.K."/>
        </authorList>
    </citation>
    <scope>NUCLEOTIDE SEQUENCE</scope>
    <source>
        <strain evidence="3">S4-41</strain>
    </source>
</reference>
<feature type="chain" id="PRO_5045643816" evidence="2">
    <location>
        <begin position="34"/>
        <end position="126"/>
    </location>
</feature>
<gene>
    <name evidence="3" type="ORF">CUR86_12250</name>
</gene>
<evidence type="ECO:0000313" key="3">
    <source>
        <dbReference type="EMBL" id="MDH4573139.1"/>
    </source>
</evidence>
<protein>
    <submittedName>
        <fullName evidence="3">Uncharacterized protein</fullName>
    </submittedName>
</protein>
<evidence type="ECO:0000256" key="2">
    <source>
        <dbReference type="SAM" id="SignalP"/>
    </source>
</evidence>
<dbReference type="EMBL" id="PGFS01000001">
    <property type="protein sequence ID" value="MDH4573139.1"/>
    <property type="molecule type" value="Genomic_DNA"/>
</dbReference>
<sequence>MHHLMSNTDLSHTAKLAVAGLLAMAIMSASATAAPFECSSDNLMKHVSEQTREIDAYISNSDNPQQTQQALTSMARGLRESGQVSSHDDEMKQLASGAAFQPSQSFCDDMQTTMTAIQSYMESHPQ</sequence>
<feature type="signal peptide" evidence="2">
    <location>
        <begin position="1"/>
        <end position="33"/>
    </location>
</feature>
<feature type="region of interest" description="Disordered" evidence="1">
    <location>
        <begin position="58"/>
        <end position="92"/>
    </location>
</feature>
<feature type="compositionally biased region" description="Polar residues" evidence="1">
    <location>
        <begin position="58"/>
        <end position="72"/>
    </location>
</feature>
<organism evidence="3 4">
    <name type="scientific">Salinicola acroporae</name>
    <dbReference type="NCBI Taxonomy" id="1541440"/>
    <lineage>
        <taxon>Bacteria</taxon>
        <taxon>Pseudomonadati</taxon>
        <taxon>Pseudomonadota</taxon>
        <taxon>Gammaproteobacteria</taxon>
        <taxon>Oceanospirillales</taxon>
        <taxon>Halomonadaceae</taxon>
        <taxon>Salinicola</taxon>
    </lineage>
</organism>
<evidence type="ECO:0000313" key="4">
    <source>
        <dbReference type="Proteomes" id="UP001162135"/>
    </source>
</evidence>
<proteinExistence type="predicted"/>
<keyword evidence="2" id="KW-0732">Signal</keyword>
<evidence type="ECO:0000256" key="1">
    <source>
        <dbReference type="SAM" id="MobiDB-lite"/>
    </source>
</evidence>
<dbReference type="Proteomes" id="UP001162135">
    <property type="component" value="Unassembled WGS sequence"/>
</dbReference>
<reference evidence="3" key="1">
    <citation type="journal article" date="2015" name="Antonie Van Leeuwenhoek">
        <title>Comparative 16S rRNA signatures and multilocus sequence analysis for the genus Salinicola and description of Salinicola acroporae sp. nov., isolated from coral Acropora digitifera.</title>
        <authorList>
            <person name="Lepcha R.T."/>
            <person name="Poddar A."/>
            <person name="Schumann P."/>
            <person name="Das S.K."/>
        </authorList>
    </citation>
    <scope>NUCLEOTIDE SEQUENCE</scope>
    <source>
        <strain evidence="3">S4-41</strain>
    </source>
</reference>
<accession>A0ABT6I5Z4</accession>
<name>A0ABT6I5Z4_9GAMM</name>
<keyword evidence="4" id="KW-1185">Reference proteome</keyword>
<comment type="caution">
    <text evidence="3">The sequence shown here is derived from an EMBL/GenBank/DDBJ whole genome shotgun (WGS) entry which is preliminary data.</text>
</comment>